<evidence type="ECO:0000256" key="1">
    <source>
        <dbReference type="ARBA" id="ARBA00004123"/>
    </source>
</evidence>
<dbReference type="SMART" id="SM00906">
    <property type="entry name" value="Fungal_trans"/>
    <property type="match status" value="1"/>
</dbReference>
<dbReference type="InterPro" id="IPR050613">
    <property type="entry name" value="Sec_Metabolite_Reg"/>
</dbReference>
<keyword evidence="3" id="KW-0539">Nucleus</keyword>
<proteinExistence type="predicted"/>
<evidence type="ECO:0000313" key="6">
    <source>
        <dbReference type="EMBL" id="POS77906.1"/>
    </source>
</evidence>
<feature type="region of interest" description="Disordered" evidence="4">
    <location>
        <begin position="208"/>
        <end position="247"/>
    </location>
</feature>
<dbReference type="PANTHER" id="PTHR31001">
    <property type="entry name" value="UNCHARACTERIZED TRANSCRIPTIONAL REGULATORY PROTEIN"/>
    <property type="match status" value="1"/>
</dbReference>
<reference evidence="6" key="1">
    <citation type="submission" date="2017-09" db="EMBL/GenBank/DDBJ databases">
        <title>Polyketide synthases of a Diaporthe helianthi virulent isolate.</title>
        <authorList>
            <person name="Baroncelli R."/>
        </authorList>
    </citation>
    <scope>NUCLEOTIDE SEQUENCE [LARGE SCALE GENOMIC DNA]</scope>
    <source>
        <strain evidence="6">7/96</strain>
    </source>
</reference>
<dbReference type="GO" id="GO:0003677">
    <property type="term" value="F:DNA binding"/>
    <property type="evidence" value="ECO:0007669"/>
    <property type="project" value="InterPro"/>
</dbReference>
<feature type="region of interest" description="Disordered" evidence="4">
    <location>
        <begin position="132"/>
        <end position="178"/>
    </location>
</feature>
<comment type="subcellular location">
    <subcellularLocation>
        <location evidence="1">Nucleus</location>
    </subcellularLocation>
</comment>
<dbReference type="PROSITE" id="PS50048">
    <property type="entry name" value="ZN2_CY6_FUNGAL_2"/>
    <property type="match status" value="1"/>
</dbReference>
<accession>A0A2P5I5Y2</accession>
<dbReference type="InterPro" id="IPR001138">
    <property type="entry name" value="Zn2Cys6_DnaBD"/>
</dbReference>
<dbReference type="GO" id="GO:0008270">
    <property type="term" value="F:zinc ion binding"/>
    <property type="evidence" value="ECO:0007669"/>
    <property type="project" value="InterPro"/>
</dbReference>
<sequence length="789" mass="87747">MASRAGVTAATSTSSSPAASTAPSVSFSAQRTNSITGTGPGAVTGTGSGTGSGTGTGTVNNANVPPKPPRILACVLCQHRKIKCDRNFPCANCVKANVTCTPSTPAPARKRRRPNQDLQERLARCEELLKEYASAKPPSPSPANSPSPKRAKLDRPPKFTDPAAKWKPAGPAGQLVEEDGGLRFMESRVLGTVYDELRSMRKLVDDEMQCDDSTPAPLDDYSNSPDDNSELIFGAETPSNNSEDLTPTPGQIVRLWQIYLDRCNPLTKIIHIPTVQPYVLDATSTTPNLPKSVEALLFAIYTLAVVSMTKKETEEVLGVTKDKALARFSTGLRSCMIRLGFLKTHDLTTLQALVIYLISLQGRYNRHASWILNGVVIRIAQKMGLHRDGEMLGLKPFETEMRRRLWWQIIMLDSKYAILSGLSHTLLPRGWDTKEPKNISDVDLLPTATQPIQDHEGPTDMILVLAVSKIAKNLIQAPDMEAILILDELESKTPVQNEKIEQYRAIVRGLKEDFESLFQRFSSPTAGDLHKLARQLGDHIMSKLFPLIHSPTEGRDSHGEVPDQSSNTFRVAVDSTSHAVEQHKVANYPAWEWYHRLHFQLDIFAYLVGQLCHRTSGRLVDQAWEIVEQVYKYYPEFYDTTQRVYHQLAYFLFKAWRRREELLRAQTGYPPEVPYCVKKLRVTMPGPDDASVKSEAGKTPNNEMFNFVSGGGGRRNGHGDRGAMNHNGAESSQYDLYMGNYFDLDALEFELWGSNNTQTAPNMPVTNPPSAMVPLHHQFPYGMGPPSEW</sequence>
<dbReference type="InterPro" id="IPR007219">
    <property type="entry name" value="XnlR_reg_dom"/>
</dbReference>
<dbReference type="GO" id="GO:0000981">
    <property type="term" value="F:DNA-binding transcription factor activity, RNA polymerase II-specific"/>
    <property type="evidence" value="ECO:0007669"/>
    <property type="project" value="InterPro"/>
</dbReference>
<feature type="compositionally biased region" description="Low complexity" evidence="4">
    <location>
        <begin position="162"/>
        <end position="173"/>
    </location>
</feature>
<dbReference type="GO" id="GO:0006351">
    <property type="term" value="P:DNA-templated transcription"/>
    <property type="evidence" value="ECO:0007669"/>
    <property type="project" value="InterPro"/>
</dbReference>
<evidence type="ECO:0000256" key="4">
    <source>
        <dbReference type="SAM" id="MobiDB-lite"/>
    </source>
</evidence>
<dbReference type="InParanoid" id="A0A2P5I5Y2"/>
<dbReference type="OrthoDB" id="2269373at2759"/>
<dbReference type="Proteomes" id="UP000094444">
    <property type="component" value="Unassembled WGS sequence"/>
</dbReference>
<gene>
    <name evidence="6" type="ORF">DHEL01_v203698</name>
</gene>
<evidence type="ECO:0000259" key="5">
    <source>
        <dbReference type="PROSITE" id="PS50048"/>
    </source>
</evidence>
<dbReference type="STRING" id="158607.A0A2P5I5Y2"/>
<organism evidence="6 7">
    <name type="scientific">Diaporthe helianthi</name>
    <dbReference type="NCBI Taxonomy" id="158607"/>
    <lineage>
        <taxon>Eukaryota</taxon>
        <taxon>Fungi</taxon>
        <taxon>Dikarya</taxon>
        <taxon>Ascomycota</taxon>
        <taxon>Pezizomycotina</taxon>
        <taxon>Sordariomycetes</taxon>
        <taxon>Sordariomycetidae</taxon>
        <taxon>Diaporthales</taxon>
        <taxon>Diaporthaceae</taxon>
        <taxon>Diaporthe</taxon>
    </lineage>
</organism>
<feature type="compositionally biased region" description="Low complexity" evidence="4">
    <location>
        <begin position="1"/>
        <end position="29"/>
    </location>
</feature>
<dbReference type="CDD" id="cd12148">
    <property type="entry name" value="fungal_TF_MHR"/>
    <property type="match status" value="1"/>
</dbReference>
<feature type="compositionally biased region" description="Gly residues" evidence="4">
    <location>
        <begin position="38"/>
        <end position="56"/>
    </location>
</feature>
<feature type="region of interest" description="Disordered" evidence="4">
    <location>
        <begin position="1"/>
        <end position="65"/>
    </location>
</feature>
<feature type="compositionally biased region" description="Polar residues" evidence="4">
    <location>
        <begin position="237"/>
        <end position="247"/>
    </location>
</feature>
<dbReference type="PANTHER" id="PTHR31001:SF85">
    <property type="entry name" value="ZN(II)2CYS6 TRANSCRIPTION FACTOR (EUROFUNG)"/>
    <property type="match status" value="1"/>
</dbReference>
<dbReference type="Gene3D" id="4.10.240.10">
    <property type="entry name" value="Zn(2)-C6 fungal-type DNA-binding domain"/>
    <property type="match status" value="1"/>
</dbReference>
<dbReference type="InterPro" id="IPR036864">
    <property type="entry name" value="Zn2-C6_fun-type_DNA-bd_sf"/>
</dbReference>
<dbReference type="Pfam" id="PF00172">
    <property type="entry name" value="Zn_clus"/>
    <property type="match status" value="1"/>
</dbReference>
<evidence type="ECO:0000256" key="3">
    <source>
        <dbReference type="ARBA" id="ARBA00023242"/>
    </source>
</evidence>
<dbReference type="CDD" id="cd00067">
    <property type="entry name" value="GAL4"/>
    <property type="match status" value="1"/>
</dbReference>
<keyword evidence="2" id="KW-0479">Metal-binding</keyword>
<protein>
    <submittedName>
        <fullName evidence="6">C6 zinc finger domain-containing protein</fullName>
    </submittedName>
</protein>
<dbReference type="AlphaFoldDB" id="A0A2P5I5Y2"/>
<keyword evidence="7" id="KW-1185">Reference proteome</keyword>
<dbReference type="EMBL" id="MAVT02000230">
    <property type="protein sequence ID" value="POS77906.1"/>
    <property type="molecule type" value="Genomic_DNA"/>
</dbReference>
<dbReference type="SMART" id="SM00066">
    <property type="entry name" value="GAL4"/>
    <property type="match status" value="1"/>
</dbReference>
<evidence type="ECO:0000313" key="7">
    <source>
        <dbReference type="Proteomes" id="UP000094444"/>
    </source>
</evidence>
<evidence type="ECO:0000256" key="2">
    <source>
        <dbReference type="ARBA" id="ARBA00022723"/>
    </source>
</evidence>
<dbReference type="GO" id="GO:0005634">
    <property type="term" value="C:nucleus"/>
    <property type="evidence" value="ECO:0007669"/>
    <property type="project" value="UniProtKB-SubCell"/>
</dbReference>
<feature type="domain" description="Zn(2)-C6 fungal-type" evidence="5">
    <location>
        <begin position="73"/>
        <end position="101"/>
    </location>
</feature>
<name>A0A2P5I5Y2_DIAHE</name>
<dbReference type="SUPFAM" id="SSF57701">
    <property type="entry name" value="Zn2/Cys6 DNA-binding domain"/>
    <property type="match status" value="1"/>
</dbReference>
<comment type="caution">
    <text evidence="6">The sequence shown here is derived from an EMBL/GenBank/DDBJ whole genome shotgun (WGS) entry which is preliminary data.</text>
</comment>
<dbReference type="Pfam" id="PF04082">
    <property type="entry name" value="Fungal_trans"/>
    <property type="match status" value="1"/>
</dbReference>